<keyword evidence="2 4" id="KW-0012">Acyltransferase</keyword>
<evidence type="ECO:0000313" key="3">
    <source>
        <dbReference type="EMBL" id="KAF2410908.1"/>
    </source>
</evidence>
<dbReference type="EMBL" id="LT629704">
    <property type="protein sequence ID" value="SDN14563.1"/>
    <property type="molecule type" value="Genomic_DNA"/>
</dbReference>
<dbReference type="RefSeq" id="WP_083357614.1">
    <property type="nucleotide sequence ID" value="NZ_JXDI01000001.1"/>
</dbReference>
<comment type="function">
    <text evidence="2">Involved in fatty acylation of protoxin at internal lysine residues, thereby converting it to the active toxin.</text>
</comment>
<evidence type="ECO:0000313" key="5">
    <source>
        <dbReference type="Proteomes" id="UP000182470"/>
    </source>
</evidence>
<dbReference type="GO" id="GO:0005737">
    <property type="term" value="C:cytoplasm"/>
    <property type="evidence" value="ECO:0007669"/>
    <property type="project" value="UniProtKB-SubCell"/>
</dbReference>
<dbReference type="GO" id="GO:0031640">
    <property type="term" value="P:killing of cells of another organism"/>
    <property type="evidence" value="ECO:0007669"/>
    <property type="project" value="UniProtKB-KW"/>
</dbReference>
<proteinExistence type="inferred from homology"/>
<gene>
    <name evidence="3" type="primary">hlyC</name>
    <name evidence="3" type="ORF">PSAN_33420</name>
    <name evidence="4" type="ORF">SAMN04490179_2765</name>
</gene>
<dbReference type="Proteomes" id="UP000748067">
    <property type="component" value="Unassembled WGS sequence"/>
</dbReference>
<dbReference type="OrthoDB" id="5871869at2"/>
<organism evidence="4 5">
    <name type="scientific">Pseudomonas antarctica</name>
    <dbReference type="NCBI Taxonomy" id="219572"/>
    <lineage>
        <taxon>Bacteria</taxon>
        <taxon>Pseudomonadati</taxon>
        <taxon>Pseudomonadota</taxon>
        <taxon>Gammaproteobacteria</taxon>
        <taxon>Pseudomonadales</taxon>
        <taxon>Pseudomonadaceae</taxon>
        <taxon>Pseudomonas</taxon>
    </lineage>
</organism>
<comment type="similarity">
    <text evidence="1 2">Belongs to the RTX toxin acyltransferase family.</text>
</comment>
<dbReference type="EC" id="2.3.1.-" evidence="2"/>
<keyword evidence="2 4" id="KW-0808">Transferase</keyword>
<evidence type="ECO:0000313" key="6">
    <source>
        <dbReference type="Proteomes" id="UP000748067"/>
    </source>
</evidence>
<name>A0A1G9Z1G1_9PSED</name>
<reference evidence="4 5" key="2">
    <citation type="submission" date="2016-10" db="EMBL/GenBank/DDBJ databases">
        <authorList>
            <person name="de Groot N.N."/>
        </authorList>
    </citation>
    <scope>NUCLEOTIDE SEQUENCE [LARGE SCALE GENOMIC DNA]</scope>
    <source>
        <strain evidence="4 5">BS2772</strain>
    </source>
</reference>
<keyword evidence="6" id="KW-1185">Reference proteome</keyword>
<evidence type="ECO:0000313" key="4">
    <source>
        <dbReference type="EMBL" id="SDN14563.1"/>
    </source>
</evidence>
<evidence type="ECO:0000256" key="1">
    <source>
        <dbReference type="ARBA" id="ARBA00005686"/>
    </source>
</evidence>
<protein>
    <recommendedName>
        <fullName evidence="2">RTX toxin-activating lysine-acyltransferase</fullName>
        <ecNumber evidence="2">2.3.1.-</ecNumber>
    </recommendedName>
</protein>
<dbReference type="EMBL" id="JXDI01000001">
    <property type="protein sequence ID" value="KAF2410908.1"/>
    <property type="molecule type" value="Genomic_DNA"/>
</dbReference>
<accession>A0A1G9Z1G1</accession>
<dbReference type="AlphaFoldDB" id="A0A1G9Z1G1"/>
<keyword evidence="2" id="KW-0204">Cytolysis</keyword>
<comment type="subcellular location">
    <subcellularLocation>
        <location evidence="2">Cytoplasm</location>
    </subcellularLocation>
</comment>
<dbReference type="Proteomes" id="UP000182470">
    <property type="component" value="Chromosome I"/>
</dbReference>
<dbReference type="GO" id="GO:0009404">
    <property type="term" value="P:toxin metabolic process"/>
    <property type="evidence" value="ECO:0007669"/>
    <property type="project" value="UniProtKB-UniRule"/>
</dbReference>
<sequence length="160" mass="18891">MSKKFRLFTLCRKNNLMEKAKLIGFTSWILMQCRRYSMLRFVDFRVWLIPAIDHKQIIFFFDDFDSPVGYVVWANLAPDSEQRLLNDPKFLLHESEWDEGSSTWIIDCCFPGGGLTYACQELRKLFLSMNVKKVSWVRRNMDYSVKKVSCRNLVAAPLQM</sequence>
<dbReference type="GO" id="GO:0016746">
    <property type="term" value="F:acyltransferase activity"/>
    <property type="evidence" value="ECO:0007669"/>
    <property type="project" value="UniProtKB-UniRule"/>
</dbReference>
<keyword evidence="2" id="KW-0963">Cytoplasm</keyword>
<dbReference type="InterPro" id="IPR003996">
    <property type="entry name" value="RTX_toxin-activating_protC_bac"/>
</dbReference>
<evidence type="ECO:0000256" key="2">
    <source>
        <dbReference type="RuleBase" id="RU368102"/>
    </source>
</evidence>
<reference evidence="3 6" key="1">
    <citation type="submission" date="2015-01" db="EMBL/GenBank/DDBJ databases">
        <title>Genome Sequence of Pseudomonas antarctica CMS 35.</title>
        <authorList>
            <person name="Voget S."/>
            <person name="Chow J."/>
            <person name="Daniel R."/>
            <person name="Streit W."/>
        </authorList>
    </citation>
    <scope>NUCLEOTIDE SEQUENCE [LARGE SCALE GENOMIC DNA]</scope>
    <source>
        <strain evidence="3 6">CMS 35</strain>
    </source>
</reference>
<dbReference type="Pfam" id="PF02794">
    <property type="entry name" value="HlyC"/>
    <property type="match status" value="1"/>
</dbReference>